<protein>
    <submittedName>
        <fullName evidence="1">Uncharacterized protein</fullName>
    </submittedName>
</protein>
<organism evidence="1 2">
    <name type="scientific">Acinetobacter variabilis</name>
    <dbReference type="NCBI Taxonomy" id="70346"/>
    <lineage>
        <taxon>Bacteria</taxon>
        <taxon>Pseudomonadati</taxon>
        <taxon>Pseudomonadota</taxon>
        <taxon>Gammaproteobacteria</taxon>
        <taxon>Moraxellales</taxon>
        <taxon>Moraxellaceae</taxon>
        <taxon>Acinetobacter</taxon>
    </lineage>
</organism>
<sequence length="142" mass="17340">MINSYWKRFLYLEKKLIELSNYIDLDERNFKTFSLEIMSLYLSTCSEIEAIYKEISNKKGKNYNFREFRQDFSSLKNNQFLIAKVSLKYNSLELTPFIDINQKKEECDDFVPIKWWQDHNSIKHDRDMNFQYATLENFIDIR</sequence>
<dbReference type="STRING" id="70346.F897_03166"/>
<dbReference type="HOGENOM" id="CLU_1811629_0_0_6"/>
<dbReference type="OrthoDB" id="1437907at2"/>
<name>N9NHM0_9GAMM</name>
<evidence type="ECO:0000313" key="1">
    <source>
        <dbReference type="EMBL" id="ENX05066.1"/>
    </source>
</evidence>
<dbReference type="RefSeq" id="WP_005237352.1">
    <property type="nucleotide sequence ID" value="NZ_CP083661.1"/>
</dbReference>
<dbReference type="Proteomes" id="UP000013101">
    <property type="component" value="Unassembled WGS sequence"/>
</dbReference>
<accession>N9NHM0</accession>
<gene>
    <name evidence="1" type="ORF">F897_03166</name>
</gene>
<evidence type="ECO:0000313" key="2">
    <source>
        <dbReference type="Proteomes" id="UP000013101"/>
    </source>
</evidence>
<dbReference type="AlphaFoldDB" id="N9NHM0"/>
<dbReference type="EMBL" id="APRS01000019">
    <property type="protein sequence ID" value="ENX05066.1"/>
    <property type="molecule type" value="Genomic_DNA"/>
</dbReference>
<proteinExistence type="predicted"/>
<comment type="caution">
    <text evidence="1">The sequence shown here is derived from an EMBL/GenBank/DDBJ whole genome shotgun (WGS) entry which is preliminary data.</text>
</comment>
<reference evidence="1 2" key="1">
    <citation type="submission" date="2013-02" db="EMBL/GenBank/DDBJ databases">
        <title>The Genome Sequence of Acinetobacter sp. NIPH 2171.</title>
        <authorList>
            <consortium name="The Broad Institute Genome Sequencing Platform"/>
            <consortium name="The Broad Institute Genome Sequencing Center for Infectious Disease"/>
            <person name="Cerqueira G."/>
            <person name="Feldgarden M."/>
            <person name="Courvalin P."/>
            <person name="Perichon B."/>
            <person name="Grillot-Courvalin C."/>
            <person name="Clermont D."/>
            <person name="Rocha E."/>
            <person name="Yoon E.-J."/>
            <person name="Nemec A."/>
            <person name="Walker B."/>
            <person name="Young S.K."/>
            <person name="Zeng Q."/>
            <person name="Gargeya S."/>
            <person name="Fitzgerald M."/>
            <person name="Haas B."/>
            <person name="Abouelleil A."/>
            <person name="Alvarado L."/>
            <person name="Arachchi H.M."/>
            <person name="Berlin A.M."/>
            <person name="Chapman S.B."/>
            <person name="Dewar J."/>
            <person name="Goldberg J."/>
            <person name="Griggs A."/>
            <person name="Gujja S."/>
            <person name="Hansen M."/>
            <person name="Howarth C."/>
            <person name="Imamovic A."/>
            <person name="Larimer J."/>
            <person name="McCowan C."/>
            <person name="Murphy C."/>
            <person name="Neiman D."/>
            <person name="Pearson M."/>
            <person name="Priest M."/>
            <person name="Roberts A."/>
            <person name="Saif S."/>
            <person name="Shea T."/>
            <person name="Sisk P."/>
            <person name="Sykes S."/>
            <person name="Wortman J."/>
            <person name="Nusbaum C."/>
            <person name="Birren B."/>
        </authorList>
    </citation>
    <scope>NUCLEOTIDE SEQUENCE [LARGE SCALE GENOMIC DNA]</scope>
    <source>
        <strain evidence="1 2">NIPH 2171</strain>
    </source>
</reference>